<dbReference type="SMART" id="SM00339">
    <property type="entry name" value="FH"/>
    <property type="match status" value="1"/>
</dbReference>
<evidence type="ECO:0000256" key="5">
    <source>
        <dbReference type="ARBA" id="ARBA00023242"/>
    </source>
</evidence>
<protein>
    <recommendedName>
        <fullName evidence="9">Fork-head domain-containing protein</fullName>
    </recommendedName>
</protein>
<dbReference type="PROSITE" id="PS50039">
    <property type="entry name" value="FORK_HEAD_3"/>
    <property type="match status" value="1"/>
</dbReference>
<dbReference type="PROSITE" id="PS00657">
    <property type="entry name" value="FORK_HEAD_1"/>
    <property type="match status" value="1"/>
</dbReference>
<dbReference type="GO" id="GO:0009653">
    <property type="term" value="P:anatomical structure morphogenesis"/>
    <property type="evidence" value="ECO:0007669"/>
    <property type="project" value="TreeGrafter"/>
</dbReference>
<dbReference type="PROSITE" id="PS00658">
    <property type="entry name" value="FORK_HEAD_2"/>
    <property type="match status" value="1"/>
</dbReference>
<dbReference type="FunFam" id="1.10.10.10:FF:000082">
    <property type="entry name" value="forkhead box protein B2"/>
    <property type="match status" value="1"/>
</dbReference>
<feature type="DNA-binding region" description="Fork-head" evidence="7">
    <location>
        <begin position="13"/>
        <end position="107"/>
    </location>
</feature>
<dbReference type="PRINTS" id="PR00053">
    <property type="entry name" value="FORKHEAD"/>
</dbReference>
<evidence type="ECO:0000256" key="1">
    <source>
        <dbReference type="ARBA" id="ARBA00004123"/>
    </source>
</evidence>
<evidence type="ECO:0000256" key="3">
    <source>
        <dbReference type="ARBA" id="ARBA00023125"/>
    </source>
</evidence>
<keyword evidence="4" id="KW-0804">Transcription</keyword>
<keyword evidence="11" id="KW-1185">Reference proteome</keyword>
<dbReference type="GO" id="GO:0000978">
    <property type="term" value="F:RNA polymerase II cis-regulatory region sequence-specific DNA binding"/>
    <property type="evidence" value="ECO:0007669"/>
    <property type="project" value="TreeGrafter"/>
</dbReference>
<keyword evidence="5 7" id="KW-0539">Nucleus</keyword>
<proteinExistence type="predicted"/>
<evidence type="ECO:0000256" key="7">
    <source>
        <dbReference type="PROSITE-ProRule" id="PRU00089"/>
    </source>
</evidence>
<reference evidence="10" key="1">
    <citation type="submission" date="2019-08" db="EMBL/GenBank/DDBJ databases">
        <title>The genome of the North American firefly Photinus pyralis.</title>
        <authorList>
            <consortium name="Photinus pyralis genome working group"/>
            <person name="Fallon T.R."/>
            <person name="Sander Lower S.E."/>
            <person name="Weng J.-K."/>
        </authorList>
    </citation>
    <scope>NUCLEOTIDE SEQUENCE</scope>
    <source>
        <strain evidence="10">TRF0915ILg1</strain>
        <tissue evidence="10">Whole body</tissue>
    </source>
</reference>
<keyword evidence="3 7" id="KW-0238">DNA-binding</keyword>
<dbReference type="InterPro" id="IPR018122">
    <property type="entry name" value="TF_fork_head_CS_1"/>
</dbReference>
<evidence type="ECO:0000313" key="11">
    <source>
        <dbReference type="Proteomes" id="UP000801492"/>
    </source>
</evidence>
<dbReference type="SUPFAM" id="SSF46785">
    <property type="entry name" value="Winged helix' DNA-binding domain"/>
    <property type="match status" value="1"/>
</dbReference>
<dbReference type="GO" id="GO:0000981">
    <property type="term" value="F:DNA-binding transcription factor activity, RNA polymerase II-specific"/>
    <property type="evidence" value="ECO:0007669"/>
    <property type="project" value="TreeGrafter"/>
</dbReference>
<feature type="domain" description="Fork-head" evidence="9">
    <location>
        <begin position="13"/>
        <end position="107"/>
    </location>
</feature>
<dbReference type="InterPro" id="IPR030456">
    <property type="entry name" value="TF_fork_head_CS_2"/>
</dbReference>
<dbReference type="InterPro" id="IPR036388">
    <property type="entry name" value="WH-like_DNA-bd_sf"/>
</dbReference>
<organism evidence="10 11">
    <name type="scientific">Ignelater luminosus</name>
    <name type="common">Cucubano</name>
    <name type="synonym">Pyrophorus luminosus</name>
    <dbReference type="NCBI Taxonomy" id="2038154"/>
    <lineage>
        <taxon>Eukaryota</taxon>
        <taxon>Metazoa</taxon>
        <taxon>Ecdysozoa</taxon>
        <taxon>Arthropoda</taxon>
        <taxon>Hexapoda</taxon>
        <taxon>Insecta</taxon>
        <taxon>Pterygota</taxon>
        <taxon>Neoptera</taxon>
        <taxon>Endopterygota</taxon>
        <taxon>Coleoptera</taxon>
        <taxon>Polyphaga</taxon>
        <taxon>Elateriformia</taxon>
        <taxon>Elateroidea</taxon>
        <taxon>Elateridae</taxon>
        <taxon>Agrypninae</taxon>
        <taxon>Pyrophorini</taxon>
        <taxon>Ignelater</taxon>
    </lineage>
</organism>
<feature type="region of interest" description="Disordered" evidence="8">
    <location>
        <begin position="297"/>
        <end position="341"/>
    </location>
</feature>
<accession>A0A8K0G3Q6</accession>
<dbReference type="GO" id="GO:0005634">
    <property type="term" value="C:nucleus"/>
    <property type="evidence" value="ECO:0007669"/>
    <property type="project" value="UniProtKB-SubCell"/>
</dbReference>
<dbReference type="InterPro" id="IPR036390">
    <property type="entry name" value="WH_DNA-bd_sf"/>
</dbReference>
<gene>
    <name evidence="10" type="ORF">ILUMI_21581</name>
</gene>
<evidence type="ECO:0000256" key="4">
    <source>
        <dbReference type="ARBA" id="ARBA00023163"/>
    </source>
</evidence>
<evidence type="ECO:0000256" key="8">
    <source>
        <dbReference type="SAM" id="MobiDB-lite"/>
    </source>
</evidence>
<keyword evidence="2" id="KW-0805">Transcription regulation</keyword>
<evidence type="ECO:0000256" key="6">
    <source>
        <dbReference type="ARBA" id="ARBA00060234"/>
    </source>
</evidence>
<dbReference type="AlphaFoldDB" id="A0A8K0G3Q6"/>
<dbReference type="Gene3D" id="1.10.10.10">
    <property type="entry name" value="Winged helix-like DNA-binding domain superfamily/Winged helix DNA-binding domain"/>
    <property type="match status" value="1"/>
</dbReference>
<comment type="function">
    <text evidence="6">Involved in development during embryogenesis.</text>
</comment>
<comment type="subcellular location">
    <subcellularLocation>
        <location evidence="1 7">Nucleus</location>
    </subcellularLocation>
</comment>
<dbReference type="Pfam" id="PF00250">
    <property type="entry name" value="Forkhead"/>
    <property type="match status" value="1"/>
</dbReference>
<evidence type="ECO:0000313" key="10">
    <source>
        <dbReference type="EMBL" id="KAF2884578.1"/>
    </source>
</evidence>
<dbReference type="InterPro" id="IPR001766">
    <property type="entry name" value="Fork_head_dom"/>
</dbReference>
<dbReference type="PANTHER" id="PTHR11829">
    <property type="entry name" value="FORKHEAD BOX PROTEIN"/>
    <property type="match status" value="1"/>
</dbReference>
<comment type="caution">
    <text evidence="10">The sequence shown here is derived from an EMBL/GenBank/DDBJ whole genome shotgun (WGS) entry which is preliminary data.</text>
</comment>
<dbReference type="OrthoDB" id="5954824at2759"/>
<evidence type="ECO:0000259" key="9">
    <source>
        <dbReference type="PROSITE" id="PS50039"/>
    </source>
</evidence>
<dbReference type="GO" id="GO:0030154">
    <property type="term" value="P:cell differentiation"/>
    <property type="evidence" value="ECO:0007669"/>
    <property type="project" value="TreeGrafter"/>
</dbReference>
<evidence type="ECO:0000256" key="2">
    <source>
        <dbReference type="ARBA" id="ARBA00023015"/>
    </source>
</evidence>
<name>A0A8K0G3Q6_IGNLU</name>
<dbReference type="PANTHER" id="PTHR11829:SF377">
    <property type="entry name" value="FORK HEAD DOMAIN-CONTAINING PROTEIN FD4-RELATED"/>
    <property type="match status" value="1"/>
</dbReference>
<dbReference type="Proteomes" id="UP000801492">
    <property type="component" value="Unassembled WGS sequence"/>
</dbReference>
<dbReference type="EMBL" id="VTPC01090155">
    <property type="protein sequence ID" value="KAF2884578.1"/>
    <property type="molecule type" value="Genomic_DNA"/>
</dbReference>
<sequence>MPRPSRETYGDQKPPYSYISLTAMAIWSSPEKMLPLSDIYRFITDRFPYYRRNTQRWQNSLRHNLSFNDCFIKIPRRPDRPGKGAFWALHPSALDMFENGSFLRRRKRFKLPKNVSHELESLTKLHNSSFGGMSVSDTTSSGSALRVPPTPCSINVNLPLPLPPITQSSSIKSFSIDSLMQSDAKTSPNTIQTPSLLNPECSIHTLPRLPWPGLLPPTSTPRPEDFNREELLVAQQAALFEYAAALMTMNNANTVALNPGVIKPHPIVPSALFPSSYHPVTMPVQYTLPLSGPLHPSGTSMEYETERECDNPDMNKSLPPISVISPQRLREGNLETSPSSS</sequence>
<dbReference type="InterPro" id="IPR050211">
    <property type="entry name" value="FOX_domain-containing"/>
</dbReference>